<comment type="similarity">
    <text evidence="5">Belongs to the aromatic-ring hydroxylase family. TetX subfamily.</text>
</comment>
<evidence type="ECO:0000256" key="1">
    <source>
        <dbReference type="ARBA" id="ARBA00022630"/>
    </source>
</evidence>
<sequence>MNSPAPSAARIGIVGAGPGGLTCARILQKHGIRVTVHDRDPHPGARNQGGTLDLHADDGQLALREAGLIEEFFRLARPEGQEMRMLDTAGRILGHHVPGEDELFKPEIDRGQLRDLLLGSLEPGTVQWGHAVEKVSGPADGPRRVHFADGTTVEADLVIGADGAFSRVRPAVTPAAPQYTGVTFLEAWFQDVENAHPGLAALVGQGSATAADGDRALFAQRNSGDHIRVYIIQRLPADWIAAAGLSADDTAGIRAWLLDAFSGWSPPLLQMITDNDGPYLDRPLYALPVPHTWEPVPTVTLLGDAAHLMPPLGVGANLAMLDACELALALAGSATVSEAIGRYEKTMLPRAADAARILEKGAEALLERHDSHDGPHGGYVPGQYLEDRQAGRVTPQASW</sequence>
<comment type="caution">
    <text evidence="7">The sequence shown here is derived from an EMBL/GenBank/DDBJ whole genome shotgun (WGS) entry which is preliminary data.</text>
</comment>
<dbReference type="GO" id="GO:0071949">
    <property type="term" value="F:FAD binding"/>
    <property type="evidence" value="ECO:0007669"/>
    <property type="project" value="InterPro"/>
</dbReference>
<gene>
    <name evidence="7" type="ORF">FH608_005620</name>
</gene>
<comment type="function">
    <text evidence="5">An FAD-requiring monooxygenase active on some tetracycline antibiotic derivatives, which leads to their inactivation. Hydroxylates carbon 11a of tetracycline and some analogs.</text>
</comment>
<comment type="catalytic activity">
    <reaction evidence="5">
        <text>a tetracycline + NADPH + O2 + H(+) = an 11a-hydroxytetracycline + NADP(+) + H2O</text>
        <dbReference type="Rhea" id="RHEA:61444"/>
        <dbReference type="ChEBI" id="CHEBI:15377"/>
        <dbReference type="ChEBI" id="CHEBI:15378"/>
        <dbReference type="ChEBI" id="CHEBI:15379"/>
        <dbReference type="ChEBI" id="CHEBI:57783"/>
        <dbReference type="ChEBI" id="CHEBI:58349"/>
        <dbReference type="ChEBI" id="CHEBI:144644"/>
        <dbReference type="ChEBI" id="CHEBI:144645"/>
    </reaction>
</comment>
<keyword evidence="1 5" id="KW-0285">Flavoprotein</keyword>
<feature type="binding site" evidence="5">
    <location>
        <position position="46"/>
    </location>
    <ligand>
        <name>NADPH</name>
        <dbReference type="ChEBI" id="CHEBI:57783"/>
    </ligand>
</feature>
<dbReference type="SUPFAM" id="SSF51905">
    <property type="entry name" value="FAD/NAD(P)-binding domain"/>
    <property type="match status" value="1"/>
</dbReference>
<proteinExistence type="inferred from homology"/>
<dbReference type="InterPro" id="IPR002938">
    <property type="entry name" value="FAD-bd"/>
</dbReference>
<dbReference type="PANTHER" id="PTHR46972:SF1">
    <property type="entry name" value="FAD DEPENDENT OXIDOREDUCTASE DOMAIN-CONTAINING PROTEIN"/>
    <property type="match status" value="1"/>
</dbReference>
<keyword evidence="4 5" id="KW-0503">Monooxygenase</keyword>
<dbReference type="Gene3D" id="3.50.50.60">
    <property type="entry name" value="FAD/NAD(P)-binding domain"/>
    <property type="match status" value="1"/>
</dbReference>
<evidence type="ECO:0000256" key="3">
    <source>
        <dbReference type="ARBA" id="ARBA00023002"/>
    </source>
</evidence>
<reference evidence="7 8" key="1">
    <citation type="submission" date="2019-10" db="EMBL/GenBank/DDBJ databases">
        <title>Nonomuraea sp. nov., isolated from Phyllanthus amarus.</title>
        <authorList>
            <person name="Klykleung N."/>
            <person name="Tanasupawat S."/>
        </authorList>
    </citation>
    <scope>NUCLEOTIDE SEQUENCE [LARGE SCALE GENOMIC DNA]</scope>
    <source>
        <strain evidence="7 8">PA1-10</strain>
    </source>
</reference>
<keyword evidence="5" id="KW-0521">NADP</keyword>
<accession>A0A5C4WRS2</accession>
<dbReference type="InterPro" id="IPR036188">
    <property type="entry name" value="FAD/NAD-bd_sf"/>
</dbReference>
<keyword evidence="5" id="KW-0547">Nucleotide-binding</keyword>
<dbReference type="HAMAP" id="MF_00845">
    <property type="entry name" value="TetX_monooxygenase"/>
    <property type="match status" value="1"/>
</dbReference>
<dbReference type="EC" id="1.14.13.-" evidence="5"/>
<dbReference type="GO" id="GO:0004497">
    <property type="term" value="F:monooxygenase activity"/>
    <property type="evidence" value="ECO:0007669"/>
    <property type="project" value="UniProtKB-UniRule"/>
</dbReference>
<comment type="subcellular location">
    <subcellularLocation>
        <location evidence="5">Cytoplasm</location>
    </subcellularLocation>
</comment>
<keyword evidence="3 5" id="KW-0560">Oxidoreductase</keyword>
<keyword evidence="5" id="KW-0963">Cytoplasm</keyword>
<evidence type="ECO:0000256" key="4">
    <source>
        <dbReference type="ARBA" id="ARBA00023033"/>
    </source>
</evidence>
<dbReference type="Proteomes" id="UP000312512">
    <property type="component" value="Unassembled WGS sequence"/>
</dbReference>
<comment type="subunit">
    <text evidence="5">Monomer.</text>
</comment>
<dbReference type="OrthoDB" id="3217377at2"/>
<evidence type="ECO:0000313" key="7">
    <source>
        <dbReference type="EMBL" id="KAB8196253.1"/>
    </source>
</evidence>
<dbReference type="GO" id="GO:0005737">
    <property type="term" value="C:cytoplasm"/>
    <property type="evidence" value="ECO:0007669"/>
    <property type="project" value="UniProtKB-SubCell"/>
</dbReference>
<comment type="domain">
    <text evidence="5">Consists of an N-terminal FAD-binding domain with a Rossman fold and a C-terminal substrate-binding domain.</text>
</comment>
<dbReference type="InterPro" id="IPR043683">
    <property type="entry name" value="TetX_monooxygenase"/>
</dbReference>
<keyword evidence="8" id="KW-1185">Reference proteome</keyword>
<protein>
    <recommendedName>
        <fullName evidence="5">Flavin-dependent monooxygenase</fullName>
    </recommendedName>
    <alternativeName>
        <fullName evidence="5">TetX monooxygenase</fullName>
        <shortName evidence="5">TetX</shortName>
        <ecNumber evidence="5">1.14.13.-</ecNumber>
    </alternativeName>
</protein>
<feature type="binding site" evidence="5">
    <location>
        <position position="304"/>
    </location>
    <ligand>
        <name>FAD</name>
        <dbReference type="ChEBI" id="CHEBI:57692"/>
    </ligand>
</feature>
<name>A0A5C4WRS2_9ACTN</name>
<keyword evidence="2 5" id="KW-0274">FAD</keyword>
<evidence type="ECO:0000259" key="6">
    <source>
        <dbReference type="Pfam" id="PF01494"/>
    </source>
</evidence>
<feature type="domain" description="FAD-binding" evidence="6">
    <location>
        <begin position="11"/>
        <end position="178"/>
    </location>
</feature>
<feature type="domain" description="FAD-binding" evidence="6">
    <location>
        <begin position="299"/>
        <end position="354"/>
    </location>
</feature>
<organism evidence="7 8">
    <name type="scientific">Nonomuraea phyllanthi</name>
    <dbReference type="NCBI Taxonomy" id="2219224"/>
    <lineage>
        <taxon>Bacteria</taxon>
        <taxon>Bacillati</taxon>
        <taxon>Actinomycetota</taxon>
        <taxon>Actinomycetes</taxon>
        <taxon>Streptosporangiales</taxon>
        <taxon>Streptosporangiaceae</taxon>
        <taxon>Nonomuraea</taxon>
    </lineage>
</organism>
<dbReference type="RefSeq" id="WP_139629137.1">
    <property type="nucleotide sequence ID" value="NZ_VDLX02000002.1"/>
</dbReference>
<dbReference type="AlphaFoldDB" id="A0A5C4WRS2"/>
<comment type="cofactor">
    <cofactor evidence="5">
        <name>FAD</name>
        <dbReference type="ChEBI" id="CHEBI:57692"/>
    </cofactor>
</comment>
<evidence type="ECO:0000256" key="2">
    <source>
        <dbReference type="ARBA" id="ARBA00022827"/>
    </source>
</evidence>
<dbReference type="GO" id="GO:0046677">
    <property type="term" value="P:response to antibiotic"/>
    <property type="evidence" value="ECO:0007669"/>
    <property type="project" value="InterPro"/>
</dbReference>
<evidence type="ECO:0000256" key="5">
    <source>
        <dbReference type="HAMAP-Rule" id="MF_00845"/>
    </source>
</evidence>
<feature type="binding site" evidence="5">
    <location>
        <position position="53"/>
    </location>
    <ligand>
        <name>FAD</name>
        <dbReference type="ChEBI" id="CHEBI:57692"/>
    </ligand>
</feature>
<dbReference type="EMBL" id="VDLX02000002">
    <property type="protein sequence ID" value="KAB8196253.1"/>
    <property type="molecule type" value="Genomic_DNA"/>
</dbReference>
<feature type="binding site" evidence="5">
    <location>
        <position position="110"/>
    </location>
    <ligand>
        <name>FAD</name>
        <dbReference type="ChEBI" id="CHEBI:57692"/>
    </ligand>
</feature>
<evidence type="ECO:0000313" key="8">
    <source>
        <dbReference type="Proteomes" id="UP000312512"/>
    </source>
</evidence>
<dbReference type="PANTHER" id="PTHR46972">
    <property type="entry name" value="MONOOXYGENASE ASQM-RELATED"/>
    <property type="match status" value="1"/>
</dbReference>
<dbReference type="PRINTS" id="PR00420">
    <property type="entry name" value="RNGMNOXGNASE"/>
</dbReference>
<dbReference type="Pfam" id="PF01494">
    <property type="entry name" value="FAD_binding_3"/>
    <property type="match status" value="2"/>
</dbReference>